<evidence type="ECO:0000313" key="1">
    <source>
        <dbReference type="EMBL" id="CAH2268570.1"/>
    </source>
</evidence>
<proteinExistence type="predicted"/>
<comment type="caution">
    <text evidence="1">The sequence shown here is derived from an EMBL/GenBank/DDBJ whole genome shotgun (WGS) entry which is preliminary data.</text>
</comment>
<reference evidence="1" key="1">
    <citation type="submission" date="2022-03" db="EMBL/GenBank/DDBJ databases">
        <authorList>
            <person name="Lindestad O."/>
        </authorList>
    </citation>
    <scope>NUCLEOTIDE SEQUENCE</scope>
</reference>
<keyword evidence="2" id="KW-1185">Reference proteome</keyword>
<name>A0A8S4SQT0_9NEOP</name>
<dbReference type="InterPro" id="IPR035914">
    <property type="entry name" value="Sperma_CUB_dom_sf"/>
</dbReference>
<organism evidence="1 2">
    <name type="scientific">Pararge aegeria aegeria</name>
    <dbReference type="NCBI Taxonomy" id="348720"/>
    <lineage>
        <taxon>Eukaryota</taxon>
        <taxon>Metazoa</taxon>
        <taxon>Ecdysozoa</taxon>
        <taxon>Arthropoda</taxon>
        <taxon>Hexapoda</taxon>
        <taxon>Insecta</taxon>
        <taxon>Pterygota</taxon>
        <taxon>Neoptera</taxon>
        <taxon>Endopterygota</taxon>
        <taxon>Lepidoptera</taxon>
        <taxon>Glossata</taxon>
        <taxon>Ditrysia</taxon>
        <taxon>Papilionoidea</taxon>
        <taxon>Nymphalidae</taxon>
        <taxon>Satyrinae</taxon>
        <taxon>Satyrini</taxon>
        <taxon>Parargina</taxon>
        <taxon>Pararge</taxon>
    </lineage>
</organism>
<protein>
    <submittedName>
        <fullName evidence="1">Jg20065 protein</fullName>
    </submittedName>
</protein>
<sequence>MKRYQCCIRGDYIKVYWEVQGPGPPGAINERSAWARALCGSRADVPPALYSPGPSMVLEFHTSSKINNATGFLGTYSFIDKHECFTAITPDGDDAASGRCYVMTANERVIVIISLRLHHHHHPKPINLPLLGTGL</sequence>
<dbReference type="EMBL" id="CAKXAJ010026452">
    <property type="protein sequence ID" value="CAH2268570.1"/>
    <property type="molecule type" value="Genomic_DNA"/>
</dbReference>
<accession>A0A8S4SQT0</accession>
<dbReference type="Gene3D" id="2.60.120.290">
    <property type="entry name" value="Spermadhesin, CUB domain"/>
    <property type="match status" value="1"/>
</dbReference>
<dbReference type="OrthoDB" id="6369184at2759"/>
<dbReference type="AlphaFoldDB" id="A0A8S4SQT0"/>
<evidence type="ECO:0000313" key="2">
    <source>
        <dbReference type="Proteomes" id="UP000838756"/>
    </source>
</evidence>
<dbReference type="Proteomes" id="UP000838756">
    <property type="component" value="Unassembled WGS sequence"/>
</dbReference>
<dbReference type="SUPFAM" id="SSF49854">
    <property type="entry name" value="Spermadhesin, CUB domain"/>
    <property type="match status" value="1"/>
</dbReference>
<gene>
    <name evidence="1" type="primary">jg20065</name>
    <name evidence="1" type="ORF">PAEG_LOCUS26915</name>
</gene>